<evidence type="ECO:0000256" key="1">
    <source>
        <dbReference type="ARBA" id="ARBA00004370"/>
    </source>
</evidence>
<feature type="signal peptide" evidence="8">
    <location>
        <begin position="1"/>
        <end position="21"/>
    </location>
</feature>
<feature type="transmembrane region" description="Helical" evidence="7">
    <location>
        <begin position="221"/>
        <end position="242"/>
    </location>
</feature>
<comment type="caution">
    <text evidence="10">The sequence shown here is derived from an EMBL/GenBank/DDBJ whole genome shotgun (WGS) entry which is preliminary data.</text>
</comment>
<evidence type="ECO:0000256" key="7">
    <source>
        <dbReference type="SAM" id="Phobius"/>
    </source>
</evidence>
<dbReference type="InterPro" id="IPR006593">
    <property type="entry name" value="Cyt_b561/ferric_Rdtase_TM"/>
</dbReference>
<dbReference type="InterPro" id="IPR005018">
    <property type="entry name" value="DOMON_domain"/>
</dbReference>
<feature type="transmembrane region" description="Helical" evidence="7">
    <location>
        <begin position="354"/>
        <end position="375"/>
    </location>
</feature>
<sequence>MRLSITNVVVGSLALVSSTNAAVSQNCPGGGICYSLNIPDETATSGNGDIFFQISAPTTHQWVALGQGGQMAGANIFVMYSSANGQNVTVSPRRGVGHVEPEHDSSDTASITLLEGSGVNNNTMTANVRCSNCNSWNGGSMDFRSSNGQWIYAAKSGSPLESDDLNEELSVHDLHNSFTWDFTAAKGGNDVNPFLATATSNTTTTSTGGGSATPSNITSIMIAHGVMACLVFVILLPVGGMLVRLATFTGVIKVHIAIQLLAWSIFVAAFGLGAYMSDMGHITGNRHPIIGIIVFVLIVFQPIYGYLHHRLCKKTGRRNVWSFVHLTIGRIAIILGIINGGLGLALAGNASKGAIIAYGVIAGIFGVAYLAVAAFGEVRRAKSDKVKVEEQVSREKGQQESGLFQQNV</sequence>
<evidence type="ECO:0000256" key="8">
    <source>
        <dbReference type="SAM" id="SignalP"/>
    </source>
</evidence>
<evidence type="ECO:0000256" key="5">
    <source>
        <dbReference type="ARBA" id="ARBA00022989"/>
    </source>
</evidence>
<evidence type="ECO:0000256" key="2">
    <source>
        <dbReference type="ARBA" id="ARBA00022448"/>
    </source>
</evidence>
<dbReference type="EMBL" id="JAXOVC010000007">
    <property type="protein sequence ID" value="KAK4499001.1"/>
    <property type="molecule type" value="Genomic_DNA"/>
</dbReference>
<keyword evidence="11" id="KW-1185">Reference proteome</keyword>
<dbReference type="Proteomes" id="UP001305779">
    <property type="component" value="Unassembled WGS sequence"/>
</dbReference>
<name>A0ABR0ECL4_ZASCE</name>
<dbReference type="SMART" id="SM00665">
    <property type="entry name" value="B561"/>
    <property type="match status" value="1"/>
</dbReference>
<feature type="transmembrane region" description="Helical" evidence="7">
    <location>
        <begin position="254"/>
        <end position="276"/>
    </location>
</feature>
<keyword evidence="5 7" id="KW-1133">Transmembrane helix</keyword>
<dbReference type="Gene3D" id="2.60.40.1210">
    <property type="entry name" value="Cellobiose dehydrogenase, cytochrome domain"/>
    <property type="match status" value="1"/>
</dbReference>
<feature type="chain" id="PRO_5045596489" description="Cytochrome b561 domain-containing protein" evidence="8">
    <location>
        <begin position="22"/>
        <end position="408"/>
    </location>
</feature>
<keyword evidence="6 7" id="KW-0472">Membrane</keyword>
<keyword evidence="2" id="KW-0813">Transport</keyword>
<keyword evidence="4" id="KW-0249">Electron transport</keyword>
<feature type="transmembrane region" description="Helical" evidence="7">
    <location>
        <begin position="288"/>
        <end position="307"/>
    </location>
</feature>
<dbReference type="Gene3D" id="1.20.120.1770">
    <property type="match status" value="1"/>
</dbReference>
<keyword evidence="8" id="KW-0732">Signal</keyword>
<dbReference type="SMART" id="SM00664">
    <property type="entry name" value="DoH"/>
    <property type="match status" value="1"/>
</dbReference>
<dbReference type="Pfam" id="PF16010">
    <property type="entry name" value="CDH-cyt"/>
    <property type="match status" value="1"/>
</dbReference>
<accession>A0ABR0ECL4</accession>
<evidence type="ECO:0000313" key="10">
    <source>
        <dbReference type="EMBL" id="KAK4499001.1"/>
    </source>
</evidence>
<organism evidence="10 11">
    <name type="scientific">Zasmidium cellare</name>
    <name type="common">Wine cellar mold</name>
    <name type="synonym">Racodium cellare</name>
    <dbReference type="NCBI Taxonomy" id="395010"/>
    <lineage>
        <taxon>Eukaryota</taxon>
        <taxon>Fungi</taxon>
        <taxon>Dikarya</taxon>
        <taxon>Ascomycota</taxon>
        <taxon>Pezizomycotina</taxon>
        <taxon>Dothideomycetes</taxon>
        <taxon>Dothideomycetidae</taxon>
        <taxon>Mycosphaerellales</taxon>
        <taxon>Mycosphaerellaceae</taxon>
        <taxon>Zasmidium</taxon>
    </lineage>
</organism>
<protein>
    <recommendedName>
        <fullName evidence="9">Cytochrome b561 domain-containing protein</fullName>
    </recommendedName>
</protein>
<feature type="transmembrane region" description="Helical" evidence="7">
    <location>
        <begin position="328"/>
        <end position="348"/>
    </location>
</feature>
<proteinExistence type="predicted"/>
<feature type="domain" description="Cytochrome b561" evidence="9">
    <location>
        <begin position="188"/>
        <end position="381"/>
    </location>
</feature>
<evidence type="ECO:0000256" key="6">
    <source>
        <dbReference type="ARBA" id="ARBA00023136"/>
    </source>
</evidence>
<gene>
    <name evidence="10" type="ORF">PRZ48_009513</name>
</gene>
<dbReference type="CDD" id="cd09630">
    <property type="entry name" value="CDH_like_cytochrome"/>
    <property type="match status" value="1"/>
</dbReference>
<dbReference type="PANTHER" id="PTHR47797:SF1">
    <property type="entry name" value="CYTOCHROME B561 DOMAIN-CONTAINING PROTEIN-RELATED"/>
    <property type="match status" value="1"/>
</dbReference>
<evidence type="ECO:0000313" key="11">
    <source>
        <dbReference type="Proteomes" id="UP001305779"/>
    </source>
</evidence>
<dbReference type="PROSITE" id="PS50939">
    <property type="entry name" value="CYTOCHROME_B561"/>
    <property type="match status" value="1"/>
</dbReference>
<dbReference type="CDD" id="cd08760">
    <property type="entry name" value="Cyt_b561_FRRS1_like"/>
    <property type="match status" value="1"/>
</dbReference>
<evidence type="ECO:0000256" key="3">
    <source>
        <dbReference type="ARBA" id="ARBA00022692"/>
    </source>
</evidence>
<comment type="subcellular location">
    <subcellularLocation>
        <location evidence="1">Membrane</location>
    </subcellularLocation>
</comment>
<dbReference type="PANTHER" id="PTHR47797">
    <property type="entry name" value="DEHYDROGENASE, PUTATIVE (AFU_ORTHOLOGUE AFUA_8G05805)-RELATED"/>
    <property type="match status" value="1"/>
</dbReference>
<dbReference type="SUPFAM" id="SSF49344">
    <property type="entry name" value="CBD9-like"/>
    <property type="match status" value="1"/>
</dbReference>
<reference evidence="10 11" key="1">
    <citation type="journal article" date="2023" name="G3 (Bethesda)">
        <title>A chromosome-level genome assembly of Zasmidium syzygii isolated from banana leaves.</title>
        <authorList>
            <person name="van Westerhoven A.C."/>
            <person name="Mehrabi R."/>
            <person name="Talebi R."/>
            <person name="Steentjes M.B.F."/>
            <person name="Corcolon B."/>
            <person name="Chong P.A."/>
            <person name="Kema G.H.J."/>
            <person name="Seidl M.F."/>
        </authorList>
    </citation>
    <scope>NUCLEOTIDE SEQUENCE [LARGE SCALE GENOMIC DNA]</scope>
    <source>
        <strain evidence="10 11">P124</strain>
    </source>
</reference>
<dbReference type="InterPro" id="IPR015920">
    <property type="entry name" value="Cellobiose_DH-like_cyt"/>
</dbReference>
<evidence type="ECO:0000259" key="9">
    <source>
        <dbReference type="PROSITE" id="PS50939"/>
    </source>
</evidence>
<keyword evidence="3 7" id="KW-0812">Transmembrane</keyword>
<evidence type="ECO:0000256" key="4">
    <source>
        <dbReference type="ARBA" id="ARBA00022982"/>
    </source>
</evidence>